<dbReference type="Proteomes" id="UP000440096">
    <property type="component" value="Unassembled WGS sequence"/>
</dbReference>
<dbReference type="InterPro" id="IPR027417">
    <property type="entry name" value="P-loop_NTPase"/>
</dbReference>
<dbReference type="NCBIfam" id="TIGR01727">
    <property type="entry name" value="oligo_HPY"/>
    <property type="match status" value="1"/>
</dbReference>
<dbReference type="Pfam" id="PF08352">
    <property type="entry name" value="oligo_HPY"/>
    <property type="match status" value="1"/>
</dbReference>
<keyword evidence="3" id="KW-0547">Nucleotide-binding</keyword>
<comment type="similarity">
    <text evidence="1">Belongs to the ABC transporter superfamily.</text>
</comment>
<dbReference type="FunFam" id="3.40.50.300:FF:000016">
    <property type="entry name" value="Oligopeptide ABC transporter ATP-binding component"/>
    <property type="match status" value="1"/>
</dbReference>
<dbReference type="PANTHER" id="PTHR43776">
    <property type="entry name" value="TRANSPORT ATP-BINDING PROTEIN"/>
    <property type="match status" value="1"/>
</dbReference>
<dbReference type="InterPro" id="IPR003439">
    <property type="entry name" value="ABC_transporter-like_ATP-bd"/>
</dbReference>
<comment type="caution">
    <text evidence="7">The sequence shown here is derived from an EMBL/GenBank/DDBJ whole genome shotgun (WGS) entry which is preliminary data.</text>
</comment>
<evidence type="ECO:0000256" key="4">
    <source>
        <dbReference type="ARBA" id="ARBA00022840"/>
    </source>
</evidence>
<keyword evidence="8" id="KW-1185">Reference proteome</keyword>
<dbReference type="SUPFAM" id="SSF52540">
    <property type="entry name" value="P-loop containing nucleoside triphosphate hydrolases"/>
    <property type="match status" value="1"/>
</dbReference>
<name>A0A6N7YIJ9_9PSEU</name>
<dbReference type="AlphaFoldDB" id="A0A6N7YIJ9"/>
<proteinExistence type="inferred from homology"/>
<dbReference type="GO" id="GO:0015833">
    <property type="term" value="P:peptide transport"/>
    <property type="evidence" value="ECO:0007669"/>
    <property type="project" value="InterPro"/>
</dbReference>
<sequence>MTASPWEPDMPEPLLEIDQVSVEYHRGRRTPPLRAVDNVTLSVAPGETLAIVGESGSGKSTLGNAVLGLAPVLGGAIRFRGRDITHADHRERRALSRHIQVVFQDPYGSLNPVRTIGQTLAEPFLVHRNLDSAAARAEVTAMLRRVGLPADAADRYPAKFSGGQRQRIAIARALMLSPQLIICDEAVSALDLSVQAQILNLLSDLQREFGLSYLFISHDLDVVRHISHRVAVLLHGRLVEQGPTAVVTTDPTHPYTQALLAAVPVPDPQEQLRRRTRRNLEKRPRPGESSGRSGGCPFSGRCMHTMEICITETPPPSNVSSGGMVACHLHAGHVLLETPTQQAV</sequence>
<feature type="compositionally biased region" description="Basic and acidic residues" evidence="5">
    <location>
        <begin position="270"/>
        <end position="286"/>
    </location>
</feature>
<evidence type="ECO:0000256" key="1">
    <source>
        <dbReference type="ARBA" id="ARBA00005417"/>
    </source>
</evidence>
<keyword evidence="4 7" id="KW-0067">ATP-binding</keyword>
<dbReference type="InterPro" id="IPR013563">
    <property type="entry name" value="Oligopep_ABC_C"/>
</dbReference>
<accession>A0A6N7YIJ9</accession>
<protein>
    <submittedName>
        <fullName evidence="7">ATP-binding cassette domain-containing protein</fullName>
    </submittedName>
</protein>
<dbReference type="PROSITE" id="PS50893">
    <property type="entry name" value="ABC_TRANSPORTER_2"/>
    <property type="match status" value="1"/>
</dbReference>
<evidence type="ECO:0000256" key="3">
    <source>
        <dbReference type="ARBA" id="ARBA00022741"/>
    </source>
</evidence>
<dbReference type="PROSITE" id="PS00211">
    <property type="entry name" value="ABC_TRANSPORTER_1"/>
    <property type="match status" value="1"/>
</dbReference>
<dbReference type="PANTHER" id="PTHR43776:SF7">
    <property type="entry name" value="D,D-DIPEPTIDE TRANSPORT ATP-BINDING PROTEIN DDPF-RELATED"/>
    <property type="match status" value="1"/>
</dbReference>
<dbReference type="GO" id="GO:0016887">
    <property type="term" value="F:ATP hydrolysis activity"/>
    <property type="evidence" value="ECO:0007669"/>
    <property type="project" value="InterPro"/>
</dbReference>
<organism evidence="7 8">
    <name type="scientific">Amycolatopsis pithecellobii</name>
    <dbReference type="NCBI Taxonomy" id="664692"/>
    <lineage>
        <taxon>Bacteria</taxon>
        <taxon>Bacillati</taxon>
        <taxon>Actinomycetota</taxon>
        <taxon>Actinomycetes</taxon>
        <taxon>Pseudonocardiales</taxon>
        <taxon>Pseudonocardiaceae</taxon>
        <taxon>Amycolatopsis</taxon>
    </lineage>
</organism>
<dbReference type="GO" id="GO:0005524">
    <property type="term" value="F:ATP binding"/>
    <property type="evidence" value="ECO:0007669"/>
    <property type="project" value="UniProtKB-KW"/>
</dbReference>
<feature type="domain" description="ABC transporter" evidence="6">
    <location>
        <begin position="15"/>
        <end position="260"/>
    </location>
</feature>
<dbReference type="InterPro" id="IPR050319">
    <property type="entry name" value="ABC_transp_ATP-bind"/>
</dbReference>
<dbReference type="EMBL" id="WMBA01000002">
    <property type="protein sequence ID" value="MTD52735.1"/>
    <property type="molecule type" value="Genomic_DNA"/>
</dbReference>
<keyword evidence="2" id="KW-0813">Transport</keyword>
<dbReference type="SMART" id="SM00382">
    <property type="entry name" value="AAA"/>
    <property type="match status" value="1"/>
</dbReference>
<dbReference type="CDD" id="cd03257">
    <property type="entry name" value="ABC_NikE_OppD_transporters"/>
    <property type="match status" value="1"/>
</dbReference>
<evidence type="ECO:0000313" key="8">
    <source>
        <dbReference type="Proteomes" id="UP000440096"/>
    </source>
</evidence>
<gene>
    <name evidence="7" type="ORF">GKO32_01890</name>
</gene>
<dbReference type="Gene3D" id="3.40.50.300">
    <property type="entry name" value="P-loop containing nucleotide triphosphate hydrolases"/>
    <property type="match status" value="1"/>
</dbReference>
<dbReference type="InterPro" id="IPR003593">
    <property type="entry name" value="AAA+_ATPase"/>
</dbReference>
<evidence type="ECO:0000256" key="2">
    <source>
        <dbReference type="ARBA" id="ARBA00022448"/>
    </source>
</evidence>
<dbReference type="OrthoDB" id="5170605at2"/>
<evidence type="ECO:0000256" key="5">
    <source>
        <dbReference type="SAM" id="MobiDB-lite"/>
    </source>
</evidence>
<dbReference type="Pfam" id="PF00005">
    <property type="entry name" value="ABC_tran"/>
    <property type="match status" value="1"/>
</dbReference>
<evidence type="ECO:0000259" key="6">
    <source>
        <dbReference type="PROSITE" id="PS50893"/>
    </source>
</evidence>
<dbReference type="InterPro" id="IPR017871">
    <property type="entry name" value="ABC_transporter-like_CS"/>
</dbReference>
<feature type="region of interest" description="Disordered" evidence="5">
    <location>
        <begin position="266"/>
        <end position="298"/>
    </location>
</feature>
<evidence type="ECO:0000313" key="7">
    <source>
        <dbReference type="EMBL" id="MTD52735.1"/>
    </source>
</evidence>
<reference evidence="7 8" key="1">
    <citation type="submission" date="2019-11" db="EMBL/GenBank/DDBJ databases">
        <title>Draft genome of Amycolatopsis RM579.</title>
        <authorList>
            <person name="Duangmal K."/>
            <person name="Mingma R."/>
        </authorList>
    </citation>
    <scope>NUCLEOTIDE SEQUENCE [LARGE SCALE GENOMIC DNA]</scope>
    <source>
        <strain evidence="7 8">RM579</strain>
    </source>
</reference>
<dbReference type="GO" id="GO:0055085">
    <property type="term" value="P:transmembrane transport"/>
    <property type="evidence" value="ECO:0007669"/>
    <property type="project" value="UniProtKB-ARBA"/>
</dbReference>